<protein>
    <recommendedName>
        <fullName evidence="1">Glycoside hydrolase family 19 catalytic domain-containing protein</fullName>
    </recommendedName>
</protein>
<dbReference type="InterPro" id="IPR000726">
    <property type="entry name" value="Glyco_hydro_19_cat"/>
</dbReference>
<name>A0AAC8PVX0_9GAMM</name>
<accession>A0AAC8PVX0</accession>
<feature type="domain" description="Glycoside hydrolase family 19 catalytic" evidence="1">
    <location>
        <begin position="119"/>
        <end position="163"/>
    </location>
</feature>
<dbReference type="SUPFAM" id="SSF53955">
    <property type="entry name" value="Lysozyme-like"/>
    <property type="match status" value="1"/>
</dbReference>
<dbReference type="Pfam" id="PF00182">
    <property type="entry name" value="Glyco_hydro_19"/>
    <property type="match status" value="1"/>
</dbReference>
<dbReference type="AlphaFoldDB" id="A0AAC8PVX0"/>
<gene>
    <name evidence="2" type="ORF">AAX06_06145</name>
</gene>
<dbReference type="Proteomes" id="UP000077465">
    <property type="component" value="Chromosome"/>
</dbReference>
<dbReference type="EMBL" id="CP011376">
    <property type="protein sequence ID" value="AKG07804.1"/>
    <property type="molecule type" value="Genomic_DNA"/>
</dbReference>
<reference evidence="2 3" key="1">
    <citation type="submission" date="2015-05" db="EMBL/GenBank/DDBJ databases">
        <authorList>
            <person name="Dickey A."/>
            <person name="Clawson M."/>
            <person name="Bono J."/>
            <person name="Loy J.D."/>
        </authorList>
    </citation>
    <scope>NUCLEOTIDE SEQUENCE [LARGE SCALE GENOMIC DNA]</scope>
    <source>
        <strain evidence="2 3">22581</strain>
    </source>
</reference>
<evidence type="ECO:0000259" key="1">
    <source>
        <dbReference type="Pfam" id="PF00182"/>
    </source>
</evidence>
<dbReference type="GO" id="GO:0004568">
    <property type="term" value="F:chitinase activity"/>
    <property type="evidence" value="ECO:0007669"/>
    <property type="project" value="InterPro"/>
</dbReference>
<evidence type="ECO:0000313" key="2">
    <source>
        <dbReference type="EMBL" id="AKG07804.1"/>
    </source>
</evidence>
<sequence length="220" mass="24989">MINTVQKLQQKLGLVSDGIWGKQSQATIKDKTIELDFNIIRNQFGRLNQSQVDGFNAILKAINEWGGDAKNPLYVAYMLATAWHETAHTMKPIEEYGKGKGRRYSSNIDINGTRYTGLKHLYYGRGYVQLTWLTNYKNMGKVLDVDLVNKPELALDHHIASKIMIYGMLHGSFTGKKLSNYLKKGTLEEFKQARRIINGMDKATNIAYQAQAFLQAIIIK</sequence>
<organism evidence="2 3">
    <name type="scientific">Moraxella bovoculi</name>
    <dbReference type="NCBI Taxonomy" id="386891"/>
    <lineage>
        <taxon>Bacteria</taxon>
        <taxon>Pseudomonadati</taxon>
        <taxon>Pseudomonadota</taxon>
        <taxon>Gammaproteobacteria</taxon>
        <taxon>Moraxellales</taxon>
        <taxon>Moraxellaceae</taxon>
        <taxon>Moraxella</taxon>
    </lineage>
</organism>
<dbReference type="InterPro" id="IPR023346">
    <property type="entry name" value="Lysozyme-like_dom_sf"/>
</dbReference>
<evidence type="ECO:0000313" key="3">
    <source>
        <dbReference type="Proteomes" id="UP000077465"/>
    </source>
</evidence>
<dbReference type="Gene3D" id="1.10.530.10">
    <property type="match status" value="1"/>
</dbReference>
<proteinExistence type="predicted"/>
<dbReference type="RefSeq" id="WP_046699264.1">
    <property type="nucleotide sequence ID" value="NZ_CP011376.1"/>
</dbReference>
<dbReference type="GO" id="GO:0016998">
    <property type="term" value="P:cell wall macromolecule catabolic process"/>
    <property type="evidence" value="ECO:0007669"/>
    <property type="project" value="InterPro"/>
</dbReference>
<dbReference type="GO" id="GO:0006032">
    <property type="term" value="P:chitin catabolic process"/>
    <property type="evidence" value="ECO:0007669"/>
    <property type="project" value="InterPro"/>
</dbReference>